<evidence type="ECO:0000313" key="4">
    <source>
        <dbReference type="EMBL" id="QCY46300.1"/>
    </source>
</evidence>
<sequence>MGQNAPNWLDRAPAAEDAGVPWEGLTVARFLREIRGGVQVVVEGGDAPLHWVEPSDLADPTAYLIPHELVLTTGAQWLDVPAGPQRDRRIDDYVAALVGARASALGFGTEPYFQNVPAALSAACRRHGLSLWQIDVSVPFAHLGITFAKLLRSDTARMMKDVAEANRALLRALDRDRPETRLIEELAPRIGAAVQLLDPNGRLRHVARGSSVELPDEDALHAVRHKLASHRSARLEVLSDGAATHLVYPLRARQPTASPGPRDAASQRPDPGTGTLVLSLAEPPSVAVRSIAGTALSLLEVILHQRLVGSFAATQLATLLVLGITGQDPESGRTDELLDAAVGGNPRQPLYVVLAAGQEDGDTDPDHQVVLCRSLFDTRLVARLDGQLAVVTRQPVDDPLMLRAREAGMLVAVSRALDPSAAGWRQRGAELHEAYLQAAGLLRRVLDEQRSLRAADLGSTFADLLPLNAARQLAHDLLAPLLELPATRRELYLRVLRSWLDANGQWDASAAAAQLHRNSMRRHVSAIAELLGVDLSEAAVRQELYLALRFISKTGT</sequence>
<dbReference type="Pfam" id="PF07905">
    <property type="entry name" value="PucR"/>
    <property type="match status" value="1"/>
</dbReference>
<proteinExistence type="predicted"/>
<feature type="domain" description="PucR C-terminal helix-turn-helix" evidence="3">
    <location>
        <begin position="492"/>
        <end position="549"/>
    </location>
</feature>
<gene>
    <name evidence="4" type="ORF">GcLGCM259_0535</name>
</gene>
<evidence type="ECO:0000259" key="2">
    <source>
        <dbReference type="Pfam" id="PF07905"/>
    </source>
</evidence>
<dbReference type="Pfam" id="PF13556">
    <property type="entry name" value="HTH_30"/>
    <property type="match status" value="1"/>
</dbReference>
<keyword evidence="5" id="KW-1185">Reference proteome</keyword>
<dbReference type="AlphaFoldDB" id="A0A5B7WSY4"/>
<accession>A0A5B7WSY4</accession>
<dbReference type="Gene3D" id="1.10.10.2840">
    <property type="entry name" value="PucR C-terminal helix-turn-helix domain"/>
    <property type="match status" value="1"/>
</dbReference>
<reference evidence="4 5" key="1">
    <citation type="submission" date="2018-12" db="EMBL/GenBank/DDBJ databases">
        <title>Complete Genome Sequence of Glutamicibacter creatinolyticus strain LGCM259,isolated from an abscess of a 12-year-old mare in Italy.</title>
        <authorList>
            <person name="Santos R.G."/>
            <person name="Silva A.L."/>
            <person name="Seyffert N."/>
            <person name="Castro T.L.P."/>
            <person name="Attili A.R."/>
            <person name="Rifici C."/>
            <person name="Mazzullo G."/>
            <person name="Brenig B."/>
            <person name="Venanzi F."/>
            <person name="Azevedo V."/>
        </authorList>
    </citation>
    <scope>NUCLEOTIDE SEQUENCE [LARGE SCALE GENOMIC DNA]</scope>
    <source>
        <strain evidence="4 5">LGCM 259</strain>
    </source>
</reference>
<protein>
    <submittedName>
        <fullName evidence="4">PucR family transcriptional regulator</fullName>
    </submittedName>
</protein>
<name>A0A5B7WSY4_9MICC</name>
<dbReference type="PANTHER" id="PTHR33744:SF1">
    <property type="entry name" value="DNA-BINDING TRANSCRIPTIONAL ACTIVATOR ADER"/>
    <property type="match status" value="1"/>
</dbReference>
<dbReference type="PANTHER" id="PTHR33744">
    <property type="entry name" value="CARBOHYDRATE DIACID REGULATOR"/>
    <property type="match status" value="1"/>
</dbReference>
<dbReference type="InterPro" id="IPR025736">
    <property type="entry name" value="PucR_C-HTH_dom"/>
</dbReference>
<dbReference type="KEGG" id="gcr:GcLGCM259_0535"/>
<feature type="domain" description="Purine catabolism PurC-like" evidence="2">
    <location>
        <begin position="44"/>
        <end position="142"/>
    </location>
</feature>
<dbReference type="InterPro" id="IPR042070">
    <property type="entry name" value="PucR_C-HTH_sf"/>
</dbReference>
<dbReference type="Proteomes" id="UP000307000">
    <property type="component" value="Chromosome"/>
</dbReference>
<evidence type="ECO:0000259" key="3">
    <source>
        <dbReference type="Pfam" id="PF13556"/>
    </source>
</evidence>
<evidence type="ECO:0000256" key="1">
    <source>
        <dbReference type="SAM" id="MobiDB-lite"/>
    </source>
</evidence>
<evidence type="ECO:0000313" key="5">
    <source>
        <dbReference type="Proteomes" id="UP000307000"/>
    </source>
</evidence>
<dbReference type="RefSeq" id="WP_138925688.1">
    <property type="nucleotide sequence ID" value="NZ_CP034412.1"/>
</dbReference>
<organism evidence="4 5">
    <name type="scientific">Glutamicibacter creatinolyticus</name>
    <dbReference type="NCBI Taxonomy" id="162496"/>
    <lineage>
        <taxon>Bacteria</taxon>
        <taxon>Bacillati</taxon>
        <taxon>Actinomycetota</taxon>
        <taxon>Actinomycetes</taxon>
        <taxon>Micrococcales</taxon>
        <taxon>Micrococcaceae</taxon>
        <taxon>Glutamicibacter</taxon>
    </lineage>
</organism>
<feature type="region of interest" description="Disordered" evidence="1">
    <location>
        <begin position="249"/>
        <end position="278"/>
    </location>
</feature>
<dbReference type="InterPro" id="IPR051448">
    <property type="entry name" value="CdaR-like_regulators"/>
</dbReference>
<dbReference type="InterPro" id="IPR012914">
    <property type="entry name" value="PucR_dom"/>
</dbReference>
<dbReference type="EMBL" id="CP034412">
    <property type="protein sequence ID" value="QCY46300.1"/>
    <property type="molecule type" value="Genomic_DNA"/>
</dbReference>